<dbReference type="Pfam" id="PF14497">
    <property type="entry name" value="GST_C_3"/>
    <property type="match status" value="1"/>
</dbReference>
<dbReference type="SFLD" id="SFLDS00019">
    <property type="entry name" value="Glutathione_Transferase_(cytos"/>
    <property type="match status" value="1"/>
</dbReference>
<dbReference type="SFLD" id="SFLDG00363">
    <property type="entry name" value="AMPS_(cytGST):_Alpha-__Mu-__Pi"/>
    <property type="match status" value="1"/>
</dbReference>
<reference evidence="3" key="1">
    <citation type="submission" date="2023-08" db="EMBL/GenBank/DDBJ databases">
        <title>Reference Genome Resource for the Citrus Pathogen Phytophthora citrophthora.</title>
        <authorList>
            <person name="Moller H."/>
            <person name="Coetzee B."/>
            <person name="Rose L.J."/>
            <person name="Van Niekerk J.M."/>
        </authorList>
    </citation>
    <scope>NUCLEOTIDE SEQUENCE</scope>
    <source>
        <strain evidence="3">STE-U-9442</strain>
    </source>
</reference>
<dbReference type="InterPro" id="IPR010987">
    <property type="entry name" value="Glutathione-S-Trfase_C-like"/>
</dbReference>
<evidence type="ECO:0000313" key="4">
    <source>
        <dbReference type="Proteomes" id="UP001259832"/>
    </source>
</evidence>
<dbReference type="PANTHER" id="PTHR11571:SF150">
    <property type="entry name" value="GLUTATHIONE S-TRANSFERASE"/>
    <property type="match status" value="1"/>
</dbReference>
<comment type="caution">
    <text evidence="3">The sequence shown here is derived from an EMBL/GenBank/DDBJ whole genome shotgun (WGS) entry which is preliminary data.</text>
</comment>
<dbReference type="PROSITE" id="PS50405">
    <property type="entry name" value="GST_CTER"/>
    <property type="match status" value="1"/>
</dbReference>
<dbReference type="Gene3D" id="1.20.1050.10">
    <property type="match status" value="1"/>
</dbReference>
<dbReference type="EMBL" id="JASMQC010000013">
    <property type="protein sequence ID" value="KAK1940847.1"/>
    <property type="molecule type" value="Genomic_DNA"/>
</dbReference>
<feature type="domain" description="GST C-terminal" evidence="2">
    <location>
        <begin position="86"/>
        <end position="203"/>
    </location>
</feature>
<dbReference type="SUPFAM" id="SSF52833">
    <property type="entry name" value="Thioredoxin-like"/>
    <property type="match status" value="1"/>
</dbReference>
<dbReference type="InterPro" id="IPR036249">
    <property type="entry name" value="Thioredoxin-like_sf"/>
</dbReference>
<dbReference type="Pfam" id="PF02798">
    <property type="entry name" value="GST_N"/>
    <property type="match status" value="1"/>
</dbReference>
<dbReference type="PANTHER" id="PTHR11571">
    <property type="entry name" value="GLUTATHIONE S-TRANSFERASE"/>
    <property type="match status" value="1"/>
</dbReference>
<dbReference type="AlphaFoldDB" id="A0AAD9GLQ0"/>
<evidence type="ECO:0000259" key="2">
    <source>
        <dbReference type="PROSITE" id="PS50405"/>
    </source>
</evidence>
<evidence type="ECO:0000313" key="3">
    <source>
        <dbReference type="EMBL" id="KAK1940847.1"/>
    </source>
</evidence>
<keyword evidence="4" id="KW-1185">Reference proteome</keyword>
<dbReference type="InterPro" id="IPR050213">
    <property type="entry name" value="GST_superfamily"/>
</dbReference>
<protein>
    <submittedName>
        <fullName evidence="3">Glutathione S-transferase</fullName>
    </submittedName>
</protein>
<name>A0AAD9GLQ0_9STRA</name>
<dbReference type="InterPro" id="IPR004045">
    <property type="entry name" value="Glutathione_S-Trfase_N"/>
</dbReference>
<accession>A0AAD9GLQ0</accession>
<dbReference type="Proteomes" id="UP001259832">
    <property type="component" value="Unassembled WGS sequence"/>
</dbReference>
<dbReference type="InterPro" id="IPR004046">
    <property type="entry name" value="GST_C"/>
</dbReference>
<dbReference type="InterPro" id="IPR040079">
    <property type="entry name" value="Glutathione_S-Trfase"/>
</dbReference>
<sequence>MTPSPQLKLTYWEKPARANIARLILHFGNVPFEDEHIGEGSTELFAIKPSLPLGQIPALEVDGVVYAQSIAIARYASRMTGLYPIDITEALFVDMITDTFIELNGPLYGACFCRDAATKREKIDDFLATSLPKYFAMLEKTVRGKFFLGEKLSLADFLLFDAVAYLIRPNMPVFDLSTYPKLEAIVSEVKALPTLQEYLSKTL</sequence>
<dbReference type="GO" id="GO:0004364">
    <property type="term" value="F:glutathione transferase activity"/>
    <property type="evidence" value="ECO:0007669"/>
    <property type="project" value="TreeGrafter"/>
</dbReference>
<dbReference type="GO" id="GO:0006749">
    <property type="term" value="P:glutathione metabolic process"/>
    <property type="evidence" value="ECO:0007669"/>
    <property type="project" value="TreeGrafter"/>
</dbReference>
<feature type="domain" description="GST N-terminal" evidence="1">
    <location>
        <begin position="5"/>
        <end position="84"/>
    </location>
</feature>
<dbReference type="CDD" id="cd03039">
    <property type="entry name" value="GST_N_Sigma_like"/>
    <property type="match status" value="1"/>
</dbReference>
<proteinExistence type="predicted"/>
<dbReference type="SUPFAM" id="SSF47616">
    <property type="entry name" value="GST C-terminal domain-like"/>
    <property type="match status" value="1"/>
</dbReference>
<dbReference type="PROSITE" id="PS50404">
    <property type="entry name" value="GST_NTER"/>
    <property type="match status" value="1"/>
</dbReference>
<organism evidence="3 4">
    <name type="scientific">Phytophthora citrophthora</name>
    <dbReference type="NCBI Taxonomy" id="4793"/>
    <lineage>
        <taxon>Eukaryota</taxon>
        <taxon>Sar</taxon>
        <taxon>Stramenopiles</taxon>
        <taxon>Oomycota</taxon>
        <taxon>Peronosporomycetes</taxon>
        <taxon>Peronosporales</taxon>
        <taxon>Peronosporaceae</taxon>
        <taxon>Phytophthora</taxon>
    </lineage>
</organism>
<dbReference type="SFLD" id="SFLDG01205">
    <property type="entry name" value="AMPS.1"/>
    <property type="match status" value="1"/>
</dbReference>
<dbReference type="Gene3D" id="3.40.30.10">
    <property type="entry name" value="Glutaredoxin"/>
    <property type="match status" value="1"/>
</dbReference>
<gene>
    <name evidence="3" type="ORF">P3T76_007553</name>
</gene>
<dbReference type="InterPro" id="IPR036282">
    <property type="entry name" value="Glutathione-S-Trfase_C_sf"/>
</dbReference>
<evidence type="ECO:0000259" key="1">
    <source>
        <dbReference type="PROSITE" id="PS50404"/>
    </source>
</evidence>
<dbReference type="CDD" id="cd03192">
    <property type="entry name" value="GST_C_Sigma_like"/>
    <property type="match status" value="1"/>
</dbReference>